<feature type="binding site" evidence="6">
    <location>
        <position position="185"/>
    </location>
    <ligand>
        <name>NAD(+)</name>
        <dbReference type="ChEBI" id="CHEBI:57540"/>
    </ligand>
</feature>
<dbReference type="eggNOG" id="COG0061">
    <property type="taxonomic scope" value="Bacteria"/>
</dbReference>
<feature type="active site" description="Proton acceptor" evidence="6">
    <location>
        <position position="80"/>
    </location>
</feature>
<keyword evidence="1 6" id="KW-0808">Transferase</keyword>
<dbReference type="Proteomes" id="UP000000379">
    <property type="component" value="Chromosome"/>
</dbReference>
<dbReference type="Pfam" id="PF01513">
    <property type="entry name" value="NAD_kinase"/>
    <property type="match status" value="1"/>
</dbReference>
<dbReference type="InterPro" id="IPR002504">
    <property type="entry name" value="NADK"/>
</dbReference>
<keyword evidence="6" id="KW-0547">Nucleotide-binding</keyword>
<dbReference type="PANTHER" id="PTHR20275">
    <property type="entry name" value="NAD KINASE"/>
    <property type="match status" value="1"/>
</dbReference>
<dbReference type="EC" id="2.7.1.23" evidence="6"/>
<evidence type="ECO:0000256" key="6">
    <source>
        <dbReference type="HAMAP-Rule" id="MF_00361"/>
    </source>
</evidence>
<evidence type="ECO:0000256" key="3">
    <source>
        <dbReference type="ARBA" id="ARBA00022857"/>
    </source>
</evidence>
<dbReference type="Gene3D" id="3.40.50.10330">
    <property type="entry name" value="Probable inorganic polyphosphate/atp-NAD kinase, domain 1"/>
    <property type="match status" value="1"/>
</dbReference>
<dbReference type="HAMAP" id="MF_00361">
    <property type="entry name" value="NAD_kinase"/>
    <property type="match status" value="1"/>
</dbReference>
<dbReference type="GO" id="GO:0003951">
    <property type="term" value="F:NAD+ kinase activity"/>
    <property type="evidence" value="ECO:0007669"/>
    <property type="project" value="UniProtKB-UniRule"/>
</dbReference>
<dbReference type="Pfam" id="PF20143">
    <property type="entry name" value="NAD_kinase_C"/>
    <property type="match status" value="1"/>
</dbReference>
<dbReference type="SUPFAM" id="SSF111331">
    <property type="entry name" value="NAD kinase/diacylglycerol kinase-like"/>
    <property type="match status" value="1"/>
</dbReference>
<feature type="binding site" evidence="6">
    <location>
        <begin position="196"/>
        <end position="201"/>
    </location>
    <ligand>
        <name>NAD(+)</name>
        <dbReference type="ChEBI" id="CHEBI:57540"/>
    </ligand>
</feature>
<dbReference type="GO" id="GO:0019674">
    <property type="term" value="P:NAD+ metabolic process"/>
    <property type="evidence" value="ECO:0007669"/>
    <property type="project" value="InterPro"/>
</dbReference>
<dbReference type="GO" id="GO:0006741">
    <property type="term" value="P:NADP+ biosynthetic process"/>
    <property type="evidence" value="ECO:0007669"/>
    <property type="project" value="UniProtKB-UniRule"/>
</dbReference>
<organism evidence="7 8">
    <name type="scientific">Truepera radiovictrix (strain DSM 17093 / CIP 108686 / LMG 22925 / RQ-24)</name>
    <dbReference type="NCBI Taxonomy" id="649638"/>
    <lineage>
        <taxon>Bacteria</taxon>
        <taxon>Thermotogati</taxon>
        <taxon>Deinococcota</taxon>
        <taxon>Deinococci</taxon>
        <taxon>Trueperales</taxon>
        <taxon>Trueperaceae</taxon>
        <taxon>Truepera</taxon>
    </lineage>
</organism>
<dbReference type="PANTHER" id="PTHR20275:SF0">
    <property type="entry name" value="NAD KINASE"/>
    <property type="match status" value="1"/>
</dbReference>
<dbReference type="AlphaFoldDB" id="D7CU21"/>
<dbReference type="OrthoDB" id="9774737at2"/>
<feature type="binding site" evidence="6">
    <location>
        <position position="255"/>
    </location>
    <ligand>
        <name>NAD(+)</name>
        <dbReference type="ChEBI" id="CHEBI:57540"/>
    </ligand>
</feature>
<comment type="catalytic activity">
    <reaction evidence="5 6">
        <text>NAD(+) + ATP = ADP + NADP(+) + H(+)</text>
        <dbReference type="Rhea" id="RHEA:18629"/>
        <dbReference type="ChEBI" id="CHEBI:15378"/>
        <dbReference type="ChEBI" id="CHEBI:30616"/>
        <dbReference type="ChEBI" id="CHEBI:57540"/>
        <dbReference type="ChEBI" id="CHEBI:58349"/>
        <dbReference type="ChEBI" id="CHEBI:456216"/>
        <dbReference type="EC" id="2.7.1.23"/>
    </reaction>
</comment>
<protein>
    <recommendedName>
        <fullName evidence="6">NAD kinase</fullName>
        <ecNumber evidence="6">2.7.1.23</ecNumber>
    </recommendedName>
    <alternativeName>
        <fullName evidence="6">ATP-dependent NAD kinase</fullName>
    </alternativeName>
</protein>
<feature type="binding site" evidence="6">
    <location>
        <position position="166"/>
    </location>
    <ligand>
        <name>NAD(+)</name>
        <dbReference type="ChEBI" id="CHEBI:57540"/>
    </ligand>
</feature>
<dbReference type="GO" id="GO:0051287">
    <property type="term" value="F:NAD binding"/>
    <property type="evidence" value="ECO:0007669"/>
    <property type="project" value="UniProtKB-ARBA"/>
</dbReference>
<feature type="binding site" evidence="6">
    <location>
        <begin position="155"/>
        <end position="156"/>
    </location>
    <ligand>
        <name>NAD(+)</name>
        <dbReference type="ChEBI" id="CHEBI:57540"/>
    </ligand>
</feature>
<reference evidence="8" key="1">
    <citation type="submission" date="2010-05" db="EMBL/GenBank/DDBJ databases">
        <title>The complete genome of Truepera radiovictris DSM 17093.</title>
        <authorList>
            <consortium name="US DOE Joint Genome Institute (JGI-PGF)"/>
            <person name="Lucas S."/>
            <person name="Copeland A."/>
            <person name="Lapidus A."/>
            <person name="Glavina del Rio T."/>
            <person name="Dalin E."/>
            <person name="Tice H."/>
            <person name="Bruce D."/>
            <person name="Goodwin L."/>
            <person name="Pitluck S."/>
            <person name="Kyrpides N."/>
            <person name="Mavromatis K."/>
            <person name="Ovchinnikova G."/>
            <person name="Munk A.C."/>
            <person name="Detter J.C."/>
            <person name="Han C."/>
            <person name="Tapia R."/>
            <person name="Land M."/>
            <person name="Hauser L."/>
            <person name="Markowitz V."/>
            <person name="Cheng J.-F."/>
            <person name="Hugenholtz P."/>
            <person name="Woyke T."/>
            <person name="Wu D."/>
            <person name="Tindall B."/>
            <person name="Pomrenke H.G."/>
            <person name="Brambilla E."/>
            <person name="Klenk H.-P."/>
            <person name="Eisen J.A."/>
        </authorList>
    </citation>
    <scope>NUCLEOTIDE SEQUENCE [LARGE SCALE GENOMIC DNA]</scope>
    <source>
        <strain evidence="8">DSM 17093 / CIP 108686 / LMG 22925 / RQ-24</strain>
    </source>
</reference>
<keyword evidence="2 6" id="KW-0418">Kinase</keyword>
<comment type="function">
    <text evidence="6">Involved in the regulation of the intracellular balance of NAD and NADP, and is a key enzyme in the biosynthesis of NADP. Catalyzes specifically the phosphorylation on 2'-hydroxyl of the adenosine moiety of NAD to yield NADP.</text>
</comment>
<keyword evidence="3 6" id="KW-0521">NADP</keyword>
<dbReference type="GO" id="GO:0046872">
    <property type="term" value="F:metal ion binding"/>
    <property type="evidence" value="ECO:0007669"/>
    <property type="project" value="UniProtKB-UniRule"/>
</dbReference>
<evidence type="ECO:0000256" key="4">
    <source>
        <dbReference type="ARBA" id="ARBA00023027"/>
    </source>
</evidence>
<dbReference type="InterPro" id="IPR016064">
    <property type="entry name" value="NAD/diacylglycerol_kinase_sf"/>
</dbReference>
<dbReference type="InterPro" id="IPR017438">
    <property type="entry name" value="ATP-NAD_kinase_N"/>
</dbReference>
<dbReference type="GO" id="GO:0005737">
    <property type="term" value="C:cytoplasm"/>
    <property type="evidence" value="ECO:0007669"/>
    <property type="project" value="UniProtKB-SubCell"/>
</dbReference>
<dbReference type="HOGENOM" id="CLU_008831_0_0_0"/>
<keyword evidence="6" id="KW-0067">ATP-binding</keyword>
<evidence type="ECO:0000256" key="1">
    <source>
        <dbReference type="ARBA" id="ARBA00022679"/>
    </source>
</evidence>
<comment type="cofactor">
    <cofactor evidence="6">
        <name>a divalent metal cation</name>
        <dbReference type="ChEBI" id="CHEBI:60240"/>
    </cofactor>
</comment>
<accession>D7CU21</accession>
<evidence type="ECO:0000256" key="2">
    <source>
        <dbReference type="ARBA" id="ARBA00022777"/>
    </source>
</evidence>
<reference evidence="7 8" key="2">
    <citation type="journal article" date="2011" name="Stand. Genomic Sci.">
        <title>Complete genome sequence of Truepera radiovictrix type strain (RQ-24).</title>
        <authorList>
            <person name="Ivanova N."/>
            <person name="Rohde C."/>
            <person name="Munk C."/>
            <person name="Nolan M."/>
            <person name="Lucas S."/>
            <person name="Del Rio T.G."/>
            <person name="Tice H."/>
            <person name="Deshpande S."/>
            <person name="Cheng J.F."/>
            <person name="Tapia R."/>
            <person name="Han C."/>
            <person name="Goodwin L."/>
            <person name="Pitluck S."/>
            <person name="Liolios K."/>
            <person name="Mavromatis K."/>
            <person name="Mikhailova N."/>
            <person name="Pati A."/>
            <person name="Chen A."/>
            <person name="Palaniappan K."/>
            <person name="Land M."/>
            <person name="Hauser L."/>
            <person name="Chang Y.J."/>
            <person name="Jeffries C.D."/>
            <person name="Brambilla E."/>
            <person name="Rohde M."/>
            <person name="Goker M."/>
            <person name="Tindall B.J."/>
            <person name="Woyke T."/>
            <person name="Bristow J."/>
            <person name="Eisen J.A."/>
            <person name="Markowitz V."/>
            <person name="Hugenholtz P."/>
            <person name="Kyrpides N.C."/>
            <person name="Klenk H.P."/>
            <person name="Lapidus A."/>
        </authorList>
    </citation>
    <scope>NUCLEOTIDE SEQUENCE [LARGE SCALE GENOMIC DNA]</scope>
    <source>
        <strain evidence="8">DSM 17093 / CIP 108686 / LMG 22925 / RQ-24</strain>
    </source>
</reference>
<dbReference type="GO" id="GO:0005524">
    <property type="term" value="F:ATP binding"/>
    <property type="evidence" value="ECO:0007669"/>
    <property type="project" value="UniProtKB-KW"/>
</dbReference>
<sequence length="305" mass="31984">MSGSLSAPCVETATFAVPAAALRQVVVTSTRHKPQAHPLVREAAAGFRALGAEVLEDAPGELPLAKLAAEADLVVAIGGDGTLLSTARRLVGTHVPTLGVNLGKLGFLAEHSADDLRRYLAGDTPTRWRLSPKMMLQVHLEPLHGAALAPAYALNDVIVSQGVMTRLVHIDMDVDGEHASQYRADGLVISTPVGSTAYSLSLGGPILGQGLRAFVVTPSAPHTLTNRPIVLEGTARVGFRVSGPVDELALVVDGQERLELRAGDRFTVCAAPTDFCLIASGRSYFDILRAKLAWGAAPRLNDAAG</sequence>
<gene>
    <name evidence="6" type="primary">nadK</name>
    <name evidence="7" type="ordered locus">Trad_0785</name>
</gene>
<comment type="similarity">
    <text evidence="6">Belongs to the NAD kinase family.</text>
</comment>
<dbReference type="KEGG" id="tra:Trad_0785"/>
<feature type="binding site" evidence="6">
    <location>
        <position position="220"/>
    </location>
    <ligand>
        <name>NAD(+)</name>
        <dbReference type="ChEBI" id="CHEBI:57540"/>
    </ligand>
</feature>
<feature type="binding site" evidence="6">
    <location>
        <position position="193"/>
    </location>
    <ligand>
        <name>NAD(+)</name>
        <dbReference type="ChEBI" id="CHEBI:57540"/>
    </ligand>
</feature>
<name>D7CU21_TRURR</name>
<comment type="caution">
    <text evidence="6">Lacks conserved residue(s) required for the propagation of feature annotation.</text>
</comment>
<comment type="subcellular location">
    <subcellularLocation>
        <location evidence="6">Cytoplasm</location>
    </subcellularLocation>
</comment>
<keyword evidence="6" id="KW-0963">Cytoplasm</keyword>
<dbReference type="InterPro" id="IPR017437">
    <property type="entry name" value="ATP-NAD_kinase_PpnK-typ_C"/>
</dbReference>
<dbReference type="STRING" id="649638.Trad_0785"/>
<keyword evidence="8" id="KW-1185">Reference proteome</keyword>
<dbReference type="Gene3D" id="2.60.200.30">
    <property type="entry name" value="Probable inorganic polyphosphate/atp-NAD kinase, domain 2"/>
    <property type="match status" value="1"/>
</dbReference>
<keyword evidence="4 6" id="KW-0520">NAD</keyword>
<proteinExistence type="inferred from homology"/>
<dbReference type="EMBL" id="CP002049">
    <property type="protein sequence ID" value="ADI13919.1"/>
    <property type="molecule type" value="Genomic_DNA"/>
</dbReference>
<evidence type="ECO:0000256" key="5">
    <source>
        <dbReference type="ARBA" id="ARBA00047925"/>
    </source>
</evidence>
<feature type="binding site" evidence="6">
    <location>
        <position position="183"/>
    </location>
    <ligand>
        <name>NAD(+)</name>
        <dbReference type="ChEBI" id="CHEBI:57540"/>
    </ligand>
</feature>
<evidence type="ECO:0000313" key="8">
    <source>
        <dbReference type="Proteomes" id="UP000000379"/>
    </source>
</evidence>
<feature type="binding site" evidence="6">
    <location>
        <begin position="80"/>
        <end position="81"/>
    </location>
    <ligand>
        <name>NAD(+)</name>
        <dbReference type="ChEBI" id="CHEBI:57540"/>
    </ligand>
</feature>
<evidence type="ECO:0000313" key="7">
    <source>
        <dbReference type="EMBL" id="ADI13919.1"/>
    </source>
</evidence>